<dbReference type="PROSITE" id="PS50883">
    <property type="entry name" value="EAL"/>
    <property type="match status" value="1"/>
</dbReference>
<dbReference type="InterPro" id="IPR000700">
    <property type="entry name" value="PAS-assoc_C"/>
</dbReference>
<dbReference type="Gene3D" id="3.30.450.20">
    <property type="entry name" value="PAS domain"/>
    <property type="match status" value="3"/>
</dbReference>
<name>A0A1F6GL57_9PROT</name>
<feature type="domain" description="PAC" evidence="2">
    <location>
        <begin position="530"/>
        <end position="582"/>
    </location>
</feature>
<dbReference type="Pfam" id="PF13426">
    <property type="entry name" value="PAS_9"/>
    <property type="match status" value="1"/>
</dbReference>
<dbReference type="CDD" id="cd00130">
    <property type="entry name" value="PAS"/>
    <property type="match status" value="2"/>
</dbReference>
<dbReference type="PANTHER" id="PTHR44757:SF2">
    <property type="entry name" value="BIOFILM ARCHITECTURE MAINTENANCE PROTEIN MBAA"/>
    <property type="match status" value="1"/>
</dbReference>
<dbReference type="GO" id="GO:0003824">
    <property type="term" value="F:catalytic activity"/>
    <property type="evidence" value="ECO:0007669"/>
    <property type="project" value="UniProtKB-ARBA"/>
</dbReference>
<feature type="domain" description="PAS" evidence="1">
    <location>
        <begin position="205"/>
        <end position="276"/>
    </location>
</feature>
<proteinExistence type="predicted"/>
<dbReference type="InterPro" id="IPR013656">
    <property type="entry name" value="PAS_4"/>
</dbReference>
<evidence type="ECO:0000313" key="6">
    <source>
        <dbReference type="Proteomes" id="UP000177583"/>
    </source>
</evidence>
<dbReference type="Gene3D" id="3.30.70.270">
    <property type="match status" value="1"/>
</dbReference>
<dbReference type="SUPFAM" id="SSF55785">
    <property type="entry name" value="PYP-like sensor domain (PAS domain)"/>
    <property type="match status" value="3"/>
</dbReference>
<feature type="domain" description="PAS" evidence="1">
    <location>
        <begin position="457"/>
        <end position="502"/>
    </location>
</feature>
<dbReference type="CDD" id="cd01948">
    <property type="entry name" value="EAL"/>
    <property type="match status" value="1"/>
</dbReference>
<feature type="domain" description="PAC" evidence="2">
    <location>
        <begin position="281"/>
        <end position="333"/>
    </location>
</feature>
<dbReference type="InterPro" id="IPR000014">
    <property type="entry name" value="PAS"/>
</dbReference>
<feature type="domain" description="EAL" evidence="3">
    <location>
        <begin position="756"/>
        <end position="1007"/>
    </location>
</feature>
<evidence type="ECO:0000259" key="3">
    <source>
        <dbReference type="PROSITE" id="PS50883"/>
    </source>
</evidence>
<evidence type="ECO:0000259" key="1">
    <source>
        <dbReference type="PROSITE" id="PS50112"/>
    </source>
</evidence>
<evidence type="ECO:0008006" key="7">
    <source>
        <dbReference type="Google" id="ProtNLM"/>
    </source>
</evidence>
<dbReference type="InterPro" id="IPR052155">
    <property type="entry name" value="Biofilm_reg_signaling"/>
</dbReference>
<evidence type="ECO:0000259" key="4">
    <source>
        <dbReference type="PROSITE" id="PS50887"/>
    </source>
</evidence>
<organism evidence="5 6">
    <name type="scientific">Candidatus Lambdaproteobacteria bacterium RIFOXYD2_FULL_56_26</name>
    <dbReference type="NCBI Taxonomy" id="1817773"/>
    <lineage>
        <taxon>Bacteria</taxon>
        <taxon>Pseudomonadati</taxon>
        <taxon>Pseudomonadota</taxon>
        <taxon>Candidatus Lambdaproteobacteria</taxon>
    </lineage>
</organism>
<dbReference type="Pfam" id="PF00990">
    <property type="entry name" value="GGDEF"/>
    <property type="match status" value="1"/>
</dbReference>
<dbReference type="Proteomes" id="UP000177583">
    <property type="component" value="Unassembled WGS sequence"/>
</dbReference>
<dbReference type="PANTHER" id="PTHR44757">
    <property type="entry name" value="DIGUANYLATE CYCLASE DGCP"/>
    <property type="match status" value="1"/>
</dbReference>
<dbReference type="SMART" id="SM00091">
    <property type="entry name" value="PAS"/>
    <property type="match status" value="4"/>
</dbReference>
<dbReference type="InterPro" id="IPR013655">
    <property type="entry name" value="PAS_fold_3"/>
</dbReference>
<dbReference type="Pfam" id="PF08448">
    <property type="entry name" value="PAS_4"/>
    <property type="match status" value="1"/>
</dbReference>
<feature type="domain" description="GGDEF" evidence="4">
    <location>
        <begin position="614"/>
        <end position="747"/>
    </location>
</feature>
<reference evidence="5 6" key="1">
    <citation type="journal article" date="2016" name="Nat. Commun.">
        <title>Thousands of microbial genomes shed light on interconnected biogeochemical processes in an aquifer system.</title>
        <authorList>
            <person name="Anantharaman K."/>
            <person name="Brown C.T."/>
            <person name="Hug L.A."/>
            <person name="Sharon I."/>
            <person name="Castelle C.J."/>
            <person name="Probst A.J."/>
            <person name="Thomas B.C."/>
            <person name="Singh A."/>
            <person name="Wilkins M.J."/>
            <person name="Karaoz U."/>
            <person name="Brodie E.L."/>
            <person name="Williams K.H."/>
            <person name="Hubbard S.S."/>
            <person name="Banfield J.F."/>
        </authorList>
    </citation>
    <scope>NUCLEOTIDE SEQUENCE [LARGE SCALE GENOMIC DNA]</scope>
</reference>
<dbReference type="SMART" id="SM00052">
    <property type="entry name" value="EAL"/>
    <property type="match status" value="1"/>
</dbReference>
<dbReference type="PROSITE" id="PS50112">
    <property type="entry name" value="PAS"/>
    <property type="match status" value="2"/>
</dbReference>
<dbReference type="SMART" id="SM00267">
    <property type="entry name" value="GGDEF"/>
    <property type="match status" value="1"/>
</dbReference>
<accession>A0A1F6GL57</accession>
<sequence length="1029" mass="114254">MPPINPQKPVPRPNSFQVALVKKQPLGWQVLWQLGSAADSRGEPGELLGSELGAQLETAYSQPGSQHSKLQVQGQNSLSVYFVDPQLAVLSELGAQEIGFLRTLASFPEKNLNPVLLVSPSFEVHYANQAAKDLLPKWRSEVINSGLVPVLSKVAATGASEKVELALGSEVYALSIVPAVEPGLVQLYGENITTKKLIETELIQEKELAQHYLDIAGVLLLVIDPQGTVQMINQRGAEILGYPKEQILGKNWFDRFLPDQTKESTRQRSQLFFAGQGESTNTIEAPVLTASGEERMILWHGRELRNGQGKIYGFLSSGEDITEKTRFLEELKTSEARLDEAQSVSLMGNWHSDLQNDRHYWSNQTYHILGLPPKSVLPHPNLIWRQVAGEDRDRLQEALQATAQGKPSDLTVTLVDYGGQAKLVRIISRAHKYAKGTPVSLYGTLQDVTHQAQSQDQIALLAQVFKSAKEAVVFTDDQNRIIRVNGAYEAITGYSLSEIEGKDPHFLASGQHDRAFYEAMWEALRKEGKWEGEIWDRRKNGEVFPKLLSISTFVNEITGKVNYVGIFSDITQKKLAEEQLQNLAYYDALTGLPNRPHLLERMEVALGQVDRQDGLLALLFLDLDNFKNINDSLGHSVGDQLLVQVASGLKAAVRSTDLVARLGGDEFVVVLIDVKSPENAERLAVQIQSKLSQEFVLADHKVYTNASIGIAFYPQDGTTCEELLKKGDTAMYHSKAKGRGRFSYYDQQMEEAVAQKQFLTNSLHRALTNKELTLAYQPQVDALSGEILGMEALVRWHHPQRGFISPAEFIPIAEENGLILLLGEWVLREACRQTRAWQDQGLKPVVVSVNASVRQFQAGQFPEMVAQVLEETGLAPKYLKIEITESLLMHELEEAIHILGTLKKQGINSSIDDFGTGYSSLSYLNRLPLAELKIDRAFVNHIEEDSNIAKAVVGLAQGMGLKVIAEGAEDWGQVQKLIELGCFRVQGYFFSKPLNPEAFAAQLKVGVIHPPNFVVTPRKETSVPEIPQD</sequence>
<dbReference type="InterPro" id="IPR043128">
    <property type="entry name" value="Rev_trsase/Diguanyl_cyclase"/>
</dbReference>
<dbReference type="AlphaFoldDB" id="A0A1F6GL57"/>
<dbReference type="Pfam" id="PF08447">
    <property type="entry name" value="PAS_3"/>
    <property type="match status" value="1"/>
</dbReference>
<dbReference type="PROSITE" id="PS50887">
    <property type="entry name" value="GGDEF"/>
    <property type="match status" value="1"/>
</dbReference>
<gene>
    <name evidence="5" type="ORF">A2557_13445</name>
</gene>
<dbReference type="SUPFAM" id="SSF141868">
    <property type="entry name" value="EAL domain-like"/>
    <property type="match status" value="1"/>
</dbReference>
<dbReference type="InterPro" id="IPR035965">
    <property type="entry name" value="PAS-like_dom_sf"/>
</dbReference>
<comment type="caution">
    <text evidence="5">The sequence shown here is derived from an EMBL/GenBank/DDBJ whole genome shotgun (WGS) entry which is preliminary data.</text>
</comment>
<dbReference type="InterPro" id="IPR029787">
    <property type="entry name" value="Nucleotide_cyclase"/>
</dbReference>
<dbReference type="NCBIfam" id="TIGR00229">
    <property type="entry name" value="sensory_box"/>
    <property type="match status" value="2"/>
</dbReference>
<evidence type="ECO:0000259" key="2">
    <source>
        <dbReference type="PROSITE" id="PS50113"/>
    </source>
</evidence>
<dbReference type="Pfam" id="PF00563">
    <property type="entry name" value="EAL"/>
    <property type="match status" value="1"/>
</dbReference>
<dbReference type="FunFam" id="3.30.70.270:FF:000001">
    <property type="entry name" value="Diguanylate cyclase domain protein"/>
    <property type="match status" value="1"/>
</dbReference>
<dbReference type="CDD" id="cd01949">
    <property type="entry name" value="GGDEF"/>
    <property type="match status" value="1"/>
</dbReference>
<dbReference type="Gene3D" id="3.20.20.450">
    <property type="entry name" value="EAL domain"/>
    <property type="match status" value="1"/>
</dbReference>
<dbReference type="PROSITE" id="PS50113">
    <property type="entry name" value="PAC"/>
    <property type="match status" value="2"/>
</dbReference>
<protein>
    <recommendedName>
        <fullName evidence="7">Diguanylate cyclase</fullName>
    </recommendedName>
</protein>
<dbReference type="NCBIfam" id="TIGR00254">
    <property type="entry name" value="GGDEF"/>
    <property type="match status" value="1"/>
</dbReference>
<dbReference type="InterPro" id="IPR001633">
    <property type="entry name" value="EAL_dom"/>
</dbReference>
<dbReference type="InterPro" id="IPR035919">
    <property type="entry name" value="EAL_sf"/>
</dbReference>
<dbReference type="EMBL" id="MFNF01000068">
    <property type="protein sequence ID" value="OGG98800.1"/>
    <property type="molecule type" value="Genomic_DNA"/>
</dbReference>
<dbReference type="SMART" id="SM00086">
    <property type="entry name" value="PAC"/>
    <property type="match status" value="3"/>
</dbReference>
<dbReference type="InterPro" id="IPR001610">
    <property type="entry name" value="PAC"/>
</dbReference>
<dbReference type="SUPFAM" id="SSF55073">
    <property type="entry name" value="Nucleotide cyclase"/>
    <property type="match status" value="1"/>
</dbReference>
<dbReference type="InterPro" id="IPR000160">
    <property type="entry name" value="GGDEF_dom"/>
</dbReference>
<evidence type="ECO:0000313" key="5">
    <source>
        <dbReference type="EMBL" id="OGG98800.1"/>
    </source>
</evidence>